<gene>
    <name evidence="1" type="ORF">CLUMA_CG003186</name>
</gene>
<sequence>MYVGGILMSKALKTKRKRNNRDKAKESKNWGSKFEGPTIIGSIIYINKNKGEINRMNISKKKSKQTTRE</sequence>
<dbReference type="EMBL" id="CVRI01000012">
    <property type="protein sequence ID" value="CRK89439.1"/>
    <property type="molecule type" value="Genomic_DNA"/>
</dbReference>
<accession>A0A1J1HN08</accession>
<organism evidence="1 2">
    <name type="scientific">Clunio marinus</name>
    <dbReference type="NCBI Taxonomy" id="568069"/>
    <lineage>
        <taxon>Eukaryota</taxon>
        <taxon>Metazoa</taxon>
        <taxon>Ecdysozoa</taxon>
        <taxon>Arthropoda</taxon>
        <taxon>Hexapoda</taxon>
        <taxon>Insecta</taxon>
        <taxon>Pterygota</taxon>
        <taxon>Neoptera</taxon>
        <taxon>Endopterygota</taxon>
        <taxon>Diptera</taxon>
        <taxon>Nematocera</taxon>
        <taxon>Chironomoidea</taxon>
        <taxon>Chironomidae</taxon>
        <taxon>Clunio</taxon>
    </lineage>
</organism>
<dbReference type="Proteomes" id="UP000183832">
    <property type="component" value="Unassembled WGS sequence"/>
</dbReference>
<proteinExistence type="predicted"/>
<dbReference type="AlphaFoldDB" id="A0A1J1HN08"/>
<evidence type="ECO:0000313" key="1">
    <source>
        <dbReference type="EMBL" id="CRK89439.1"/>
    </source>
</evidence>
<evidence type="ECO:0000313" key="2">
    <source>
        <dbReference type="Proteomes" id="UP000183832"/>
    </source>
</evidence>
<protein>
    <submittedName>
        <fullName evidence="1">CLUMA_CG003186, isoform A</fullName>
    </submittedName>
</protein>
<name>A0A1J1HN08_9DIPT</name>
<keyword evidence="2" id="KW-1185">Reference proteome</keyword>
<reference evidence="1 2" key="1">
    <citation type="submission" date="2015-04" db="EMBL/GenBank/DDBJ databases">
        <authorList>
            <person name="Syromyatnikov M.Y."/>
            <person name="Popov V.N."/>
        </authorList>
    </citation>
    <scope>NUCLEOTIDE SEQUENCE [LARGE SCALE GENOMIC DNA]</scope>
</reference>
<dbReference type="OrthoDB" id="8965057at2759"/>